<organism evidence="1 2">
    <name type="scientific">Leptotrombidium deliense</name>
    <dbReference type="NCBI Taxonomy" id="299467"/>
    <lineage>
        <taxon>Eukaryota</taxon>
        <taxon>Metazoa</taxon>
        <taxon>Ecdysozoa</taxon>
        <taxon>Arthropoda</taxon>
        <taxon>Chelicerata</taxon>
        <taxon>Arachnida</taxon>
        <taxon>Acari</taxon>
        <taxon>Acariformes</taxon>
        <taxon>Trombidiformes</taxon>
        <taxon>Prostigmata</taxon>
        <taxon>Anystina</taxon>
        <taxon>Parasitengona</taxon>
        <taxon>Trombiculoidea</taxon>
        <taxon>Trombiculidae</taxon>
        <taxon>Leptotrombidium</taxon>
    </lineage>
</organism>
<proteinExistence type="predicted"/>
<sequence length="104" mass="11666">MNSVHVLCSFLKQNVHISNILFLKPSKNQLLHDFQSTTTKLKSPSSSRRQSVVGFLGSAVQPSVKLFGSSPTKSSTKLMNKFCKEKPKEKTTSEKLLNHLKTYL</sequence>
<gene>
    <name evidence="1" type="ORF">B4U80_09783</name>
</gene>
<evidence type="ECO:0000313" key="2">
    <source>
        <dbReference type="Proteomes" id="UP000288716"/>
    </source>
</evidence>
<keyword evidence="2" id="KW-1185">Reference proteome</keyword>
<dbReference type="VEuPathDB" id="VectorBase:LDEU005022"/>
<name>A0A443SHL8_9ACAR</name>
<reference evidence="1 2" key="1">
    <citation type="journal article" date="2018" name="Gigascience">
        <title>Genomes of trombidid mites reveal novel predicted allergens and laterally-transferred genes associated with secondary metabolism.</title>
        <authorList>
            <person name="Dong X."/>
            <person name="Chaisiri K."/>
            <person name="Xia D."/>
            <person name="Armstrong S.D."/>
            <person name="Fang Y."/>
            <person name="Donnelly M.J."/>
            <person name="Kadowaki T."/>
            <person name="McGarry J.W."/>
            <person name="Darby A.C."/>
            <person name="Makepeace B.L."/>
        </authorList>
    </citation>
    <scope>NUCLEOTIDE SEQUENCE [LARGE SCALE GENOMIC DNA]</scope>
    <source>
        <strain evidence="1">UoL-UT</strain>
    </source>
</reference>
<accession>A0A443SHL8</accession>
<dbReference type="Proteomes" id="UP000288716">
    <property type="component" value="Unassembled WGS sequence"/>
</dbReference>
<dbReference type="EMBL" id="NCKV01002314">
    <property type="protein sequence ID" value="RWS27018.1"/>
    <property type="molecule type" value="Genomic_DNA"/>
</dbReference>
<evidence type="ECO:0000313" key="1">
    <source>
        <dbReference type="EMBL" id="RWS27018.1"/>
    </source>
</evidence>
<protein>
    <submittedName>
        <fullName evidence="1">Uncharacterized protein</fullName>
    </submittedName>
</protein>
<dbReference type="AlphaFoldDB" id="A0A443SHL8"/>
<comment type="caution">
    <text evidence="1">The sequence shown here is derived from an EMBL/GenBank/DDBJ whole genome shotgun (WGS) entry which is preliminary data.</text>
</comment>